<dbReference type="InterPro" id="IPR036390">
    <property type="entry name" value="WH_DNA-bd_sf"/>
</dbReference>
<feature type="domain" description="Transcription regulator PadR N-terminal" evidence="1">
    <location>
        <begin position="13"/>
        <end position="87"/>
    </location>
</feature>
<evidence type="ECO:0000313" key="3">
    <source>
        <dbReference type="EMBL" id="GHO50559.1"/>
    </source>
</evidence>
<dbReference type="PANTHER" id="PTHR43252:SF6">
    <property type="entry name" value="NEGATIVE TRANSCRIPTION REGULATOR PADR"/>
    <property type="match status" value="1"/>
</dbReference>
<keyword evidence="4" id="KW-1185">Reference proteome</keyword>
<evidence type="ECO:0000259" key="1">
    <source>
        <dbReference type="Pfam" id="PF03551"/>
    </source>
</evidence>
<dbReference type="InterPro" id="IPR005149">
    <property type="entry name" value="Tscrpt_reg_PadR_N"/>
</dbReference>
<dbReference type="Gene3D" id="6.10.140.190">
    <property type="match status" value="1"/>
</dbReference>
<dbReference type="RefSeq" id="WP_220199544.1">
    <property type="nucleotide sequence ID" value="NZ_BNJF01000008.1"/>
</dbReference>
<dbReference type="SUPFAM" id="SSF46785">
    <property type="entry name" value="Winged helix' DNA-binding domain"/>
    <property type="match status" value="1"/>
</dbReference>
<dbReference type="InterPro" id="IPR018309">
    <property type="entry name" value="Tscrpt_reg_PadR_C"/>
</dbReference>
<dbReference type="Pfam" id="PF10400">
    <property type="entry name" value="Vir_act_alpha_C"/>
    <property type="match status" value="1"/>
</dbReference>
<dbReference type="EMBL" id="BNJF01000008">
    <property type="protein sequence ID" value="GHO50559.1"/>
    <property type="molecule type" value="Genomic_DNA"/>
</dbReference>
<dbReference type="Proteomes" id="UP000612362">
    <property type="component" value="Unassembled WGS sequence"/>
</dbReference>
<proteinExistence type="predicted"/>
<dbReference type="AlphaFoldDB" id="A0A8J3IG55"/>
<dbReference type="PANTHER" id="PTHR43252">
    <property type="entry name" value="TRANSCRIPTIONAL REGULATOR YQJI"/>
    <property type="match status" value="1"/>
</dbReference>
<name>A0A8J3IG55_9CHLR</name>
<evidence type="ECO:0000313" key="4">
    <source>
        <dbReference type="Proteomes" id="UP000612362"/>
    </source>
</evidence>
<organism evidence="3 4">
    <name type="scientific">Ktedonospora formicarum</name>
    <dbReference type="NCBI Taxonomy" id="2778364"/>
    <lineage>
        <taxon>Bacteria</taxon>
        <taxon>Bacillati</taxon>
        <taxon>Chloroflexota</taxon>
        <taxon>Ktedonobacteria</taxon>
        <taxon>Ktedonobacterales</taxon>
        <taxon>Ktedonobacteraceae</taxon>
        <taxon>Ktedonospora</taxon>
    </lineage>
</organism>
<evidence type="ECO:0000259" key="2">
    <source>
        <dbReference type="Pfam" id="PF10400"/>
    </source>
</evidence>
<comment type="caution">
    <text evidence="3">The sequence shown here is derived from an EMBL/GenBank/DDBJ whole genome shotgun (WGS) entry which is preliminary data.</text>
</comment>
<dbReference type="Pfam" id="PF03551">
    <property type="entry name" value="PadR"/>
    <property type="match status" value="1"/>
</dbReference>
<accession>A0A8J3IG55</accession>
<gene>
    <name evidence="3" type="ORF">KSX_87220</name>
</gene>
<reference evidence="3" key="1">
    <citation type="submission" date="2020-10" db="EMBL/GenBank/DDBJ databases">
        <title>Taxonomic study of unclassified bacteria belonging to the class Ktedonobacteria.</title>
        <authorList>
            <person name="Yabe S."/>
            <person name="Wang C.M."/>
            <person name="Zheng Y."/>
            <person name="Sakai Y."/>
            <person name="Cavaletti L."/>
            <person name="Monciardini P."/>
            <person name="Donadio S."/>
        </authorList>
    </citation>
    <scope>NUCLEOTIDE SEQUENCE</scope>
    <source>
        <strain evidence="3">SOSP1-1</strain>
    </source>
</reference>
<dbReference type="Gene3D" id="1.10.10.10">
    <property type="entry name" value="Winged helix-like DNA-binding domain superfamily/Winged helix DNA-binding domain"/>
    <property type="match status" value="1"/>
</dbReference>
<feature type="domain" description="Transcription regulator PadR C-terminal" evidence="2">
    <location>
        <begin position="99"/>
        <end position="189"/>
    </location>
</feature>
<dbReference type="InterPro" id="IPR036388">
    <property type="entry name" value="WH-like_DNA-bd_sf"/>
</dbReference>
<protein>
    <submittedName>
        <fullName evidence="3">PadR family transcriptional regulator</fullName>
    </submittedName>
</protein>
<sequence length="208" mass="23686">MAEKTAYPITYAVLALLEMWGPSSGYDLKRGFDHALIPFFGVVYSQIYHELQRLHTFGWVEMEMESSSSRPARKRYTITLAGREALAAWHTQQLEKPQLRDELFLRTMFGQSAPPGALAESFRKAIADHEQRLTQALIEVQTHGNPLAGLSGTGGVPAHDTYLGLVVQFEQRFEEMYLSWLRETLTFLEKYEEKKSEECVPPSETRGV</sequence>